<comment type="caution">
    <text evidence="1">The sequence shown here is derived from an EMBL/GenBank/DDBJ whole genome shotgun (WGS) entry which is preliminary data.</text>
</comment>
<reference evidence="1 2" key="1">
    <citation type="submission" date="2008-03" db="EMBL/GenBank/DDBJ databases">
        <authorList>
            <person name="Paulsen I."/>
            <person name="Sebastian Y."/>
        </authorList>
    </citation>
    <scope>NUCLEOTIDE SEQUENCE [LARGE SCALE GENOMIC DNA]</scope>
    <source>
        <strain evidence="2">D str. JGS1721</strain>
    </source>
</reference>
<name>B1V4P2_CLOPF</name>
<organism evidence="1 2">
    <name type="scientific">Clostridium perfringens D str. JGS1721</name>
    <dbReference type="NCBI Taxonomy" id="488537"/>
    <lineage>
        <taxon>Bacteria</taxon>
        <taxon>Bacillati</taxon>
        <taxon>Bacillota</taxon>
        <taxon>Clostridia</taxon>
        <taxon>Eubacteriales</taxon>
        <taxon>Clostridiaceae</taxon>
        <taxon>Clostridium</taxon>
    </lineage>
</organism>
<dbReference type="Proteomes" id="UP000003188">
    <property type="component" value="Unassembled WGS sequence"/>
</dbReference>
<dbReference type="EMBL" id="ABOO01000026">
    <property type="protein sequence ID" value="EDT71228.1"/>
    <property type="molecule type" value="Genomic_DNA"/>
</dbReference>
<accession>B1V4P2</accession>
<sequence>MNFKKLSNKKFKIKEHFLFLRIQYSVVKILNYSYKFN</sequence>
<dbReference type="AlphaFoldDB" id="B1V4P2"/>
<evidence type="ECO:0000313" key="1">
    <source>
        <dbReference type="EMBL" id="EDT71228.1"/>
    </source>
</evidence>
<evidence type="ECO:0000313" key="2">
    <source>
        <dbReference type="Proteomes" id="UP000003188"/>
    </source>
</evidence>
<gene>
    <name evidence="1" type="ORF">CJD_3089</name>
</gene>
<protein>
    <submittedName>
        <fullName evidence="1">Uncharacterized protein</fullName>
    </submittedName>
</protein>
<proteinExistence type="predicted"/>